<dbReference type="NCBIfam" id="NF007214">
    <property type="entry name" value="PRK09636.1"/>
    <property type="match status" value="1"/>
</dbReference>
<feature type="domain" description="RNA polymerase sigma factor 70 region 4 type 2" evidence="3">
    <location>
        <begin position="109"/>
        <end position="158"/>
    </location>
</feature>
<feature type="domain" description="RNA polymerase sigma-70 region 2" evidence="2">
    <location>
        <begin position="9"/>
        <end position="74"/>
    </location>
</feature>
<protein>
    <submittedName>
        <fullName evidence="4">RNA polymerase sigma-70 factor (ECF subfamily)</fullName>
    </submittedName>
</protein>
<evidence type="ECO:0000259" key="2">
    <source>
        <dbReference type="Pfam" id="PF04542"/>
    </source>
</evidence>
<dbReference type="Pfam" id="PF08281">
    <property type="entry name" value="Sigma70_r4_2"/>
    <property type="match status" value="1"/>
</dbReference>
<dbReference type="NCBIfam" id="TIGR02937">
    <property type="entry name" value="sigma70-ECF"/>
    <property type="match status" value="1"/>
</dbReference>
<keyword evidence="5" id="KW-1185">Reference proteome</keyword>
<dbReference type="Gene3D" id="1.10.1740.10">
    <property type="match status" value="1"/>
</dbReference>
<dbReference type="EMBL" id="JAASQI010000012">
    <property type="protein sequence ID" value="NIJ59999.1"/>
    <property type="molecule type" value="Genomic_DNA"/>
</dbReference>
<dbReference type="InterPro" id="IPR032710">
    <property type="entry name" value="NTF2-like_dom_sf"/>
</dbReference>
<dbReference type="PANTHER" id="PTHR30173:SF36">
    <property type="entry name" value="ECF RNA POLYMERASE SIGMA FACTOR SIGJ"/>
    <property type="match status" value="1"/>
</dbReference>
<dbReference type="InterPro" id="IPR007627">
    <property type="entry name" value="RNA_pol_sigma70_r2"/>
</dbReference>
<accession>A0ABX0V685</accession>
<dbReference type="InterPro" id="IPR036388">
    <property type="entry name" value="WH-like_DNA-bd_sf"/>
</dbReference>
<dbReference type="InterPro" id="IPR013324">
    <property type="entry name" value="RNA_pol_sigma_r3/r4-like"/>
</dbReference>
<sequence>MDDTHDMALFERQRPFLLGLAYRILGSHADAEDAVQDTFLKWRGTDRAAIANPAAWLTTACTRRCLNLLSSAQRVRTDYVGVWLPEPIQLASDETPEDAVALASSLSTAFLLLLERLTPKERAAYLLHDIFDLDYDAVAAALGMQEAACRKLVSRARASVGEEKPRHVAPRARQERLLAAFQHAVATGDTSALATLLSDDIVLAADGGGKAAAIGQPVSGRAEVLAFVAARLTQWWRTYEWRIAPINGLLGVLLFENGRLIAAVSFSCDAQDRATGIYIVRNPDKLALIRETGTRLS</sequence>
<gene>
    <name evidence="4" type="ORF">FHS82_003862</name>
</gene>
<dbReference type="PANTHER" id="PTHR30173">
    <property type="entry name" value="SIGMA 19 FACTOR"/>
    <property type="match status" value="1"/>
</dbReference>
<dbReference type="SUPFAM" id="SSF54427">
    <property type="entry name" value="NTF2-like"/>
    <property type="match status" value="1"/>
</dbReference>
<dbReference type="Proteomes" id="UP001429580">
    <property type="component" value="Unassembled WGS sequence"/>
</dbReference>
<dbReference type="InterPro" id="IPR013249">
    <property type="entry name" value="RNA_pol_sigma70_r4_t2"/>
</dbReference>
<dbReference type="RefSeq" id="WP_166955948.1">
    <property type="nucleotide sequence ID" value="NZ_JAASQI010000012.1"/>
</dbReference>
<reference evidence="4 5" key="1">
    <citation type="submission" date="2020-03" db="EMBL/GenBank/DDBJ databases">
        <title>Genomic Encyclopedia of Type Strains, Phase IV (KMG-IV): sequencing the most valuable type-strain genomes for metagenomic binning, comparative biology and taxonomic classification.</title>
        <authorList>
            <person name="Goeker M."/>
        </authorList>
    </citation>
    <scope>NUCLEOTIDE SEQUENCE [LARGE SCALE GENOMIC DNA]</scope>
    <source>
        <strain evidence="4 5">DSM 103870</strain>
    </source>
</reference>
<name>A0ABX0V685_9HYPH</name>
<evidence type="ECO:0000313" key="4">
    <source>
        <dbReference type="EMBL" id="NIJ59999.1"/>
    </source>
</evidence>
<comment type="caution">
    <text evidence="4">The sequence shown here is derived from an EMBL/GenBank/DDBJ whole genome shotgun (WGS) entry which is preliminary data.</text>
</comment>
<comment type="subunit">
    <text evidence="1">Interacts transiently with the RNA polymerase catalytic core formed by RpoA, RpoB, RpoC and RpoZ (2 alpha, 1 beta, 1 beta' and 1 omega subunit) to form the RNA polymerase holoenzyme that can initiate transcription.</text>
</comment>
<dbReference type="InterPro" id="IPR013325">
    <property type="entry name" value="RNA_pol_sigma_r2"/>
</dbReference>
<dbReference type="InterPro" id="IPR052704">
    <property type="entry name" value="ECF_Sigma-70_Domain"/>
</dbReference>
<proteinExistence type="predicted"/>
<evidence type="ECO:0000256" key="1">
    <source>
        <dbReference type="ARBA" id="ARBA00011344"/>
    </source>
</evidence>
<dbReference type="Gene3D" id="1.10.10.10">
    <property type="entry name" value="Winged helix-like DNA-binding domain superfamily/Winged helix DNA-binding domain"/>
    <property type="match status" value="1"/>
</dbReference>
<dbReference type="Gene3D" id="3.10.450.50">
    <property type="match status" value="1"/>
</dbReference>
<dbReference type="SUPFAM" id="SSF88659">
    <property type="entry name" value="Sigma3 and sigma4 domains of RNA polymerase sigma factors"/>
    <property type="match status" value="1"/>
</dbReference>
<evidence type="ECO:0000313" key="5">
    <source>
        <dbReference type="Proteomes" id="UP001429580"/>
    </source>
</evidence>
<dbReference type="Pfam" id="PF04542">
    <property type="entry name" value="Sigma70_r2"/>
    <property type="match status" value="1"/>
</dbReference>
<evidence type="ECO:0000259" key="3">
    <source>
        <dbReference type="Pfam" id="PF08281"/>
    </source>
</evidence>
<dbReference type="InterPro" id="IPR014284">
    <property type="entry name" value="RNA_pol_sigma-70_dom"/>
</dbReference>
<dbReference type="SUPFAM" id="SSF88946">
    <property type="entry name" value="Sigma2 domain of RNA polymerase sigma factors"/>
    <property type="match status" value="1"/>
</dbReference>
<organism evidence="4 5">
    <name type="scientific">Pseudochelatococcus lubricantis</name>
    <dbReference type="NCBI Taxonomy" id="1538102"/>
    <lineage>
        <taxon>Bacteria</taxon>
        <taxon>Pseudomonadati</taxon>
        <taxon>Pseudomonadota</taxon>
        <taxon>Alphaproteobacteria</taxon>
        <taxon>Hyphomicrobiales</taxon>
        <taxon>Chelatococcaceae</taxon>
        <taxon>Pseudochelatococcus</taxon>
    </lineage>
</organism>